<keyword evidence="3" id="KW-1185">Reference proteome</keyword>
<proteinExistence type="predicted"/>
<reference evidence="2 3" key="1">
    <citation type="submission" date="2014-04" db="EMBL/GenBank/DDBJ databases">
        <title>Genome evolution of avian class.</title>
        <authorList>
            <person name="Zhang G."/>
            <person name="Li C."/>
        </authorList>
    </citation>
    <scope>NUCLEOTIDE SEQUENCE [LARGE SCALE GENOMIC DNA]</scope>
    <source>
        <strain evidence="2">BGI_N302</strain>
    </source>
</reference>
<evidence type="ECO:0000313" key="3">
    <source>
        <dbReference type="Proteomes" id="UP000052976"/>
    </source>
</evidence>
<accession>A0A091FU28</accession>
<organism evidence="2 3">
    <name type="scientific">Corvus brachyrhynchos</name>
    <name type="common">American crow</name>
    <dbReference type="NCBI Taxonomy" id="85066"/>
    <lineage>
        <taxon>Eukaryota</taxon>
        <taxon>Metazoa</taxon>
        <taxon>Chordata</taxon>
        <taxon>Craniata</taxon>
        <taxon>Vertebrata</taxon>
        <taxon>Euteleostomi</taxon>
        <taxon>Archelosauria</taxon>
        <taxon>Archosauria</taxon>
        <taxon>Dinosauria</taxon>
        <taxon>Saurischia</taxon>
        <taxon>Theropoda</taxon>
        <taxon>Coelurosauria</taxon>
        <taxon>Aves</taxon>
        <taxon>Neognathae</taxon>
        <taxon>Neoaves</taxon>
        <taxon>Telluraves</taxon>
        <taxon>Australaves</taxon>
        <taxon>Passeriformes</taxon>
        <taxon>Corvoidea</taxon>
        <taxon>Corvidae</taxon>
        <taxon>Corvus</taxon>
    </lineage>
</organism>
<evidence type="ECO:0000256" key="1">
    <source>
        <dbReference type="SAM" id="MobiDB-lite"/>
    </source>
</evidence>
<feature type="non-terminal residue" evidence="2">
    <location>
        <position position="80"/>
    </location>
</feature>
<dbReference type="EMBL" id="KK719666">
    <property type="protein sequence ID" value="KFO64715.1"/>
    <property type="molecule type" value="Genomic_DNA"/>
</dbReference>
<evidence type="ECO:0000313" key="2">
    <source>
        <dbReference type="EMBL" id="KFO64715.1"/>
    </source>
</evidence>
<dbReference type="STRING" id="85066.A0A091FU28"/>
<dbReference type="Proteomes" id="UP000052976">
    <property type="component" value="Unassembled WGS sequence"/>
</dbReference>
<gene>
    <name evidence="2" type="ORF">N302_05624</name>
</gene>
<sequence length="80" mass="8737">MYIRQLKVEQKLPSAASQLALEGQVKLEVEAEARAKAKIMNSPKIPMTKAAAAWSQSSGGPHSKPRVVEEKEGAQLKRPQ</sequence>
<protein>
    <submittedName>
        <fullName evidence="2">Uncharacterized protein</fullName>
    </submittedName>
</protein>
<feature type="region of interest" description="Disordered" evidence="1">
    <location>
        <begin position="47"/>
        <end position="80"/>
    </location>
</feature>
<feature type="compositionally biased region" description="Basic and acidic residues" evidence="1">
    <location>
        <begin position="66"/>
        <end position="80"/>
    </location>
</feature>
<dbReference type="AlphaFoldDB" id="A0A091FU28"/>
<name>A0A091FU28_CORBR</name>